<dbReference type="PANTHER" id="PTHR21262">
    <property type="entry name" value="GUANOSINE-3',5'-BIS DIPHOSPHATE 3'-PYROPHOSPHOHYDROLASE"/>
    <property type="match status" value="1"/>
</dbReference>
<dbReference type="Gene3D" id="3.10.20.30">
    <property type="match status" value="1"/>
</dbReference>
<dbReference type="SMART" id="SM00471">
    <property type="entry name" value="HDc"/>
    <property type="match status" value="1"/>
</dbReference>
<dbReference type="SMART" id="SM00954">
    <property type="entry name" value="RelA_SpoT"/>
    <property type="match status" value="1"/>
</dbReference>
<organism evidence="3">
    <name type="scientific">uncultured bacterium G1</name>
    <dbReference type="NCBI Taxonomy" id="1821258"/>
    <lineage>
        <taxon>Bacteria</taxon>
        <taxon>environmental samples</taxon>
    </lineage>
</organism>
<dbReference type="CDD" id="cd00077">
    <property type="entry name" value="HDc"/>
    <property type="match status" value="1"/>
</dbReference>
<protein>
    <recommendedName>
        <fullName evidence="2">TGS domain-containing protein</fullName>
    </recommendedName>
</protein>
<evidence type="ECO:0000259" key="2">
    <source>
        <dbReference type="PROSITE" id="PS51880"/>
    </source>
</evidence>
<evidence type="ECO:0000313" key="3">
    <source>
        <dbReference type="EMBL" id="ANG65652.1"/>
    </source>
</evidence>
<feature type="domain" description="TGS" evidence="2">
    <location>
        <begin position="412"/>
        <end position="462"/>
    </location>
</feature>
<dbReference type="Gene3D" id="1.10.3210.10">
    <property type="entry name" value="Hypothetical protein af1432"/>
    <property type="match status" value="1"/>
</dbReference>
<proteinExistence type="inferred from homology"/>
<accession>A0A173DXK5</accession>
<dbReference type="Pfam" id="PF13328">
    <property type="entry name" value="HD_4"/>
    <property type="match status" value="1"/>
</dbReference>
<dbReference type="CDD" id="cd05399">
    <property type="entry name" value="NT_Rel-Spo_like"/>
    <property type="match status" value="1"/>
</dbReference>
<dbReference type="InterPro" id="IPR004095">
    <property type="entry name" value="TGS"/>
</dbReference>
<dbReference type="SUPFAM" id="SSF81301">
    <property type="entry name" value="Nucleotidyltransferase"/>
    <property type="match status" value="1"/>
</dbReference>
<dbReference type="FunFam" id="3.10.20.30:FF:000002">
    <property type="entry name" value="GTP pyrophosphokinase (RelA/SpoT)"/>
    <property type="match status" value="1"/>
</dbReference>
<dbReference type="EMBL" id="KU952095">
    <property type="protein sequence ID" value="ANG65652.1"/>
    <property type="molecule type" value="Genomic_DNA"/>
</dbReference>
<dbReference type="InterPro" id="IPR007685">
    <property type="entry name" value="RelA_SpoT"/>
</dbReference>
<dbReference type="GO" id="GO:0005886">
    <property type="term" value="C:plasma membrane"/>
    <property type="evidence" value="ECO:0007669"/>
    <property type="project" value="TreeGrafter"/>
</dbReference>
<dbReference type="Gene3D" id="3.30.460.10">
    <property type="entry name" value="Beta Polymerase, domain 2"/>
    <property type="match status" value="1"/>
</dbReference>
<dbReference type="InterPro" id="IPR003607">
    <property type="entry name" value="HD/PDEase_dom"/>
</dbReference>
<dbReference type="SUPFAM" id="SSF81271">
    <property type="entry name" value="TGS-like"/>
    <property type="match status" value="1"/>
</dbReference>
<evidence type="ECO:0000256" key="1">
    <source>
        <dbReference type="ARBA" id="ARBA00007476"/>
    </source>
</evidence>
<sequence>MFTEEDNKLIEREFEGLKNSARKRCADEEQYKLVLKAFEFANEAHKGVRRRSGEPYILHPIAVAKIVVDEIGLGCKSICAALLHDVVEDTEFTVEDIERLFGDKIASLVDGLTKIKTALDNDNKNKWQPNRVSLQAENFRRILVTLNDDVRIVLIKLADRLHNVRTIQFMPEYKRDKILSETMFLFIPLAHRLGLYSIKSEMENIWLKYREPAAYASIVQQLDKIMSERGAAIDDFIAPIRQELDKAGYQYTILKRLKTPYSIWKKMTTKNIPFEQIFDIYAVRIIFEPRGEYTEREQCWYIFSMITGLYSYKPDRTRDWVDNPKANGYEALHLTVMSNAGTWVEVQIRSQRMNSIAERGIAAHWLYKDAGLGGKGDTEIDRWIEQVGEILENPNIDAMQFLDEFHQELVTTTIYVFTPKGESKSLAKGATALDFAYSIHSEVGNHAIAAKVNQRWCRFPRS</sequence>
<dbReference type="Pfam" id="PF04607">
    <property type="entry name" value="RelA_SpoT"/>
    <property type="match status" value="1"/>
</dbReference>
<name>A0A173DXK5_9BACT</name>
<dbReference type="PROSITE" id="PS51880">
    <property type="entry name" value="TGS"/>
    <property type="match status" value="1"/>
</dbReference>
<dbReference type="PANTHER" id="PTHR21262:SF31">
    <property type="entry name" value="GTP PYROPHOSPHOKINASE"/>
    <property type="match status" value="1"/>
</dbReference>
<dbReference type="InterPro" id="IPR043519">
    <property type="entry name" value="NT_sf"/>
</dbReference>
<comment type="similarity">
    <text evidence="1">Belongs to the RelA/SpoT family.</text>
</comment>
<reference evidence="3" key="1">
    <citation type="submission" date="2016-03" db="EMBL/GenBank/DDBJ databases">
        <title>Improved glycerol to ethanol conversion by E. coli using a metagenomic fragment isolated from an anaerobic reactor.</title>
        <authorList>
            <person name="Loaces I."/>
            <person name="Rodriguez C."/>
            <person name="Amarelle V."/>
            <person name="Fabiano E."/>
            <person name="Noya F."/>
        </authorList>
    </citation>
    <scope>NUCLEOTIDE SEQUENCE</scope>
</reference>
<dbReference type="InterPro" id="IPR012676">
    <property type="entry name" value="TGS-like"/>
</dbReference>
<dbReference type="GO" id="GO:0015969">
    <property type="term" value="P:guanosine tetraphosphate metabolic process"/>
    <property type="evidence" value="ECO:0007669"/>
    <property type="project" value="InterPro"/>
</dbReference>
<gene>
    <name evidence="3" type="primary">G1_6</name>
</gene>
<dbReference type="AlphaFoldDB" id="A0A173DXK5"/>
<dbReference type="SUPFAM" id="SSF109604">
    <property type="entry name" value="HD-domain/PDEase-like"/>
    <property type="match status" value="1"/>
</dbReference>
<dbReference type="FunFam" id="1.10.3210.10:FF:000001">
    <property type="entry name" value="GTP pyrophosphokinase RelA"/>
    <property type="match status" value="1"/>
</dbReference>
<dbReference type="InterPro" id="IPR012675">
    <property type="entry name" value="Beta-grasp_dom_sf"/>
</dbReference>
<dbReference type="Pfam" id="PF02824">
    <property type="entry name" value="TGS"/>
    <property type="match status" value="1"/>
</dbReference>